<evidence type="ECO:0000259" key="1">
    <source>
        <dbReference type="Pfam" id="PF12680"/>
    </source>
</evidence>
<dbReference type="SUPFAM" id="SSF54427">
    <property type="entry name" value="NTF2-like"/>
    <property type="match status" value="1"/>
</dbReference>
<name>A0ABS4HEL8_9BACI</name>
<dbReference type="InterPro" id="IPR032710">
    <property type="entry name" value="NTF2-like_dom_sf"/>
</dbReference>
<gene>
    <name evidence="2" type="ORF">J2Z82_002278</name>
</gene>
<dbReference type="Proteomes" id="UP001519328">
    <property type="component" value="Unassembled WGS sequence"/>
</dbReference>
<dbReference type="Gene3D" id="3.10.450.50">
    <property type="match status" value="1"/>
</dbReference>
<sequence length="131" mass="14734">MIVINKEKQSSFKEQAVSFLKLVASGSIDEAYQRYISPEFSHHNAFFRGDADSLKLAMAEDATENPNKIFEIKHAIEEGDMVVVHSHVKQNPEDLGAAVVHIFRFHDGHIVELWDLGQPIPESSPNDNGMF</sequence>
<evidence type="ECO:0000313" key="2">
    <source>
        <dbReference type="EMBL" id="MBP1949341.1"/>
    </source>
</evidence>
<dbReference type="RefSeq" id="WP_209480872.1">
    <property type="nucleotide sequence ID" value="NZ_JAGGKK010000011.1"/>
</dbReference>
<dbReference type="InterPro" id="IPR037401">
    <property type="entry name" value="SnoaL-like"/>
</dbReference>
<protein>
    <submittedName>
        <fullName evidence="2">SnoaL-like aldol condensation-catalyzing enzyme</fullName>
    </submittedName>
</protein>
<evidence type="ECO:0000313" key="3">
    <source>
        <dbReference type="Proteomes" id="UP001519328"/>
    </source>
</evidence>
<accession>A0ABS4HEL8</accession>
<dbReference type="EMBL" id="JAGGKK010000011">
    <property type="protein sequence ID" value="MBP1949341.1"/>
    <property type="molecule type" value="Genomic_DNA"/>
</dbReference>
<comment type="caution">
    <text evidence="2">The sequence shown here is derived from an EMBL/GenBank/DDBJ whole genome shotgun (WGS) entry which is preliminary data.</text>
</comment>
<keyword evidence="3" id="KW-1185">Reference proteome</keyword>
<proteinExistence type="predicted"/>
<dbReference type="Pfam" id="PF12680">
    <property type="entry name" value="SnoaL_2"/>
    <property type="match status" value="1"/>
</dbReference>
<reference evidence="2 3" key="1">
    <citation type="submission" date="2021-03" db="EMBL/GenBank/DDBJ databases">
        <title>Genomic Encyclopedia of Type Strains, Phase IV (KMG-IV): sequencing the most valuable type-strain genomes for metagenomic binning, comparative biology and taxonomic classification.</title>
        <authorList>
            <person name="Goeker M."/>
        </authorList>
    </citation>
    <scope>NUCLEOTIDE SEQUENCE [LARGE SCALE GENOMIC DNA]</scope>
    <source>
        <strain evidence="2 3">DSM 21085</strain>
    </source>
</reference>
<organism evidence="2 3">
    <name type="scientific">Virgibacillus litoralis</name>
    <dbReference type="NCBI Taxonomy" id="578221"/>
    <lineage>
        <taxon>Bacteria</taxon>
        <taxon>Bacillati</taxon>
        <taxon>Bacillota</taxon>
        <taxon>Bacilli</taxon>
        <taxon>Bacillales</taxon>
        <taxon>Bacillaceae</taxon>
        <taxon>Virgibacillus</taxon>
    </lineage>
</organism>
<feature type="domain" description="SnoaL-like" evidence="1">
    <location>
        <begin position="19"/>
        <end position="112"/>
    </location>
</feature>